<accession>A0AAC9FMW9</accession>
<reference evidence="1 2" key="1">
    <citation type="journal article" date="2016" name="J. Clin. Microbiol.">
        <title>Detection and Whole-Genome Sequencing of Carbapenemase-Producing Aeromonas hydrophila Isolates from Routine Perirectal Surveillance Culture.</title>
        <authorList>
            <person name="Hughes H.Y."/>
            <person name="Conlan S.P."/>
            <person name="Lau A.F."/>
            <person name="Dekker J.P."/>
            <person name="Michelin A.V."/>
            <person name="Youn J.H."/>
            <person name="Henderson D.K."/>
            <person name="Frank K.M."/>
            <person name="Segre J.A."/>
            <person name="Palmore T.N."/>
        </authorList>
    </citation>
    <scope>NUCLEOTIDE SEQUENCE [LARGE SCALE GENOMIC DNA]</scope>
    <source>
        <strain evidence="1 2">AVNIH1</strain>
    </source>
</reference>
<sequence length="105" mass="11685">MGQYDLHPTQHIVIPHSYHPKSLLIEIGCPSLVMHLVRLCSMLRTIHFDDQSLFKADKIHHIGADGHLAAKFQPRQTAIAQLLPQFLLCLCGISSQSLGNTVALH</sequence>
<gene>
    <name evidence="1" type="ORF">WM43_16735</name>
</gene>
<organism evidence="1 2">
    <name type="scientific">Aeromonas veronii</name>
    <dbReference type="NCBI Taxonomy" id="654"/>
    <lineage>
        <taxon>Bacteria</taxon>
        <taxon>Pseudomonadati</taxon>
        <taxon>Pseudomonadota</taxon>
        <taxon>Gammaproteobacteria</taxon>
        <taxon>Aeromonadales</taxon>
        <taxon>Aeromonadaceae</taxon>
        <taxon>Aeromonas</taxon>
    </lineage>
</organism>
<proteinExistence type="predicted"/>
<dbReference type="Proteomes" id="UP000076809">
    <property type="component" value="Chromosome"/>
</dbReference>
<dbReference type="AlphaFoldDB" id="A0AAC9FMW9"/>
<evidence type="ECO:0000313" key="2">
    <source>
        <dbReference type="Proteomes" id="UP000076809"/>
    </source>
</evidence>
<name>A0AAC9FMW9_AERVE</name>
<dbReference type="EMBL" id="CP014774">
    <property type="protein sequence ID" value="ANB54184.1"/>
    <property type="molecule type" value="Genomic_DNA"/>
</dbReference>
<protein>
    <submittedName>
        <fullName evidence="1">Uncharacterized protein</fullName>
    </submittedName>
</protein>
<evidence type="ECO:0000313" key="1">
    <source>
        <dbReference type="EMBL" id="ANB54184.1"/>
    </source>
</evidence>